<organism evidence="1 2">
    <name type="scientific">Paracoccus hibiscisoli</name>
    <dbReference type="NCBI Taxonomy" id="2023261"/>
    <lineage>
        <taxon>Bacteria</taxon>
        <taxon>Pseudomonadati</taxon>
        <taxon>Pseudomonadota</taxon>
        <taxon>Alphaproteobacteria</taxon>
        <taxon>Rhodobacterales</taxon>
        <taxon>Paracoccaceae</taxon>
        <taxon>Paracoccus</taxon>
    </lineage>
</organism>
<gene>
    <name evidence="1" type="ORF">FA740_18720</name>
</gene>
<dbReference type="AlphaFoldDB" id="A0A4U0QA15"/>
<dbReference type="RefSeq" id="WP_136858322.1">
    <property type="nucleotide sequence ID" value="NZ_SUNH01000054.1"/>
</dbReference>
<proteinExistence type="predicted"/>
<keyword evidence="2" id="KW-1185">Reference proteome</keyword>
<evidence type="ECO:0000313" key="1">
    <source>
        <dbReference type="EMBL" id="TJZ78169.1"/>
    </source>
</evidence>
<dbReference type="OrthoDB" id="7775439at2"/>
<dbReference type="Proteomes" id="UP000306223">
    <property type="component" value="Unassembled WGS sequence"/>
</dbReference>
<sequence length="82" mass="9136">MTDAKLTLEDGPQLTGEIVDTGGDYIRMRATTEMSQDQLGQYGEGRIEIEGKDERVLLESAMPVPDDEEVFELTMRRMAPSA</sequence>
<accession>A0A4U0QA15</accession>
<comment type="caution">
    <text evidence="1">The sequence shown here is derived from an EMBL/GenBank/DDBJ whole genome shotgun (WGS) entry which is preliminary data.</text>
</comment>
<protein>
    <submittedName>
        <fullName evidence="1">Uncharacterized protein</fullName>
    </submittedName>
</protein>
<evidence type="ECO:0000313" key="2">
    <source>
        <dbReference type="Proteomes" id="UP000306223"/>
    </source>
</evidence>
<dbReference type="EMBL" id="SUNH01000054">
    <property type="protein sequence ID" value="TJZ78169.1"/>
    <property type="molecule type" value="Genomic_DNA"/>
</dbReference>
<reference evidence="1 2" key="1">
    <citation type="submission" date="2019-04" db="EMBL/GenBank/DDBJ databases">
        <authorList>
            <person name="Li J."/>
        </authorList>
    </citation>
    <scope>NUCLEOTIDE SEQUENCE [LARGE SCALE GENOMIC DNA]</scope>
    <source>
        <strain evidence="1 2">CCTCC AB2016182</strain>
    </source>
</reference>
<name>A0A4U0QA15_9RHOB</name>